<keyword evidence="3" id="KW-1185">Reference proteome</keyword>
<evidence type="ECO:0000313" key="2">
    <source>
        <dbReference type="EMBL" id="SEP80901.1"/>
    </source>
</evidence>
<dbReference type="EMBL" id="FOFR01000001">
    <property type="protein sequence ID" value="SEP80901.1"/>
    <property type="molecule type" value="Genomic_DNA"/>
</dbReference>
<gene>
    <name evidence="2" type="ORF">SAMN05216188_101554</name>
</gene>
<name>A0A1H9AWP7_9PSEU</name>
<evidence type="ECO:0000256" key="1">
    <source>
        <dbReference type="SAM" id="MobiDB-lite"/>
    </source>
</evidence>
<proteinExistence type="predicted"/>
<feature type="compositionally biased region" description="Pro residues" evidence="1">
    <location>
        <begin position="66"/>
        <end position="83"/>
    </location>
</feature>
<organism evidence="2 3">
    <name type="scientific">Lentzea xinjiangensis</name>
    <dbReference type="NCBI Taxonomy" id="402600"/>
    <lineage>
        <taxon>Bacteria</taxon>
        <taxon>Bacillati</taxon>
        <taxon>Actinomycetota</taxon>
        <taxon>Actinomycetes</taxon>
        <taxon>Pseudonocardiales</taxon>
        <taxon>Pseudonocardiaceae</taxon>
        <taxon>Lentzea</taxon>
    </lineage>
</organism>
<feature type="compositionally biased region" description="Basic and acidic residues" evidence="1">
    <location>
        <begin position="153"/>
        <end position="164"/>
    </location>
</feature>
<protein>
    <submittedName>
        <fullName evidence="2">Uncharacterized protein</fullName>
    </submittedName>
</protein>
<dbReference type="RefSeq" id="WP_177220919.1">
    <property type="nucleotide sequence ID" value="NZ_FOFR01000001.1"/>
</dbReference>
<dbReference type="Proteomes" id="UP000199352">
    <property type="component" value="Unassembled WGS sequence"/>
</dbReference>
<feature type="region of interest" description="Disordered" evidence="1">
    <location>
        <begin position="146"/>
        <end position="170"/>
    </location>
</feature>
<dbReference type="AlphaFoldDB" id="A0A1H9AWP7"/>
<evidence type="ECO:0000313" key="3">
    <source>
        <dbReference type="Proteomes" id="UP000199352"/>
    </source>
</evidence>
<feature type="region of interest" description="Disordered" evidence="1">
    <location>
        <begin position="60"/>
        <end position="111"/>
    </location>
</feature>
<reference evidence="3" key="1">
    <citation type="submission" date="2016-10" db="EMBL/GenBank/DDBJ databases">
        <authorList>
            <person name="Varghese N."/>
            <person name="Submissions S."/>
        </authorList>
    </citation>
    <scope>NUCLEOTIDE SEQUENCE [LARGE SCALE GENOMIC DNA]</scope>
    <source>
        <strain evidence="3">CGMCC 4.3525</strain>
    </source>
</reference>
<accession>A0A1H9AWP7</accession>
<dbReference type="STRING" id="402600.SAMN05216188_101554"/>
<sequence length="170" mass="17693">MTGGRRRGYGTVAVAVTGAALIAGLFAAPPDKPVDIRLVAPPPPSPEVVTATATTTVSAVGSALLPPSPPPPPPPPLPPPPSPTVVAQSLPRQKPDPTSAAPPAKPRPPSLFDLLRCDRKLVKDQGFDRCLEWPLDAKAFCDFLKSSPPQAEARGKDGRGRDGFELACDD</sequence>